<evidence type="ECO:0000256" key="2">
    <source>
        <dbReference type="ARBA" id="ARBA00023043"/>
    </source>
</evidence>
<dbReference type="RefSeq" id="XP_001024125.2">
    <property type="nucleotide sequence ID" value="XM_001024125.2"/>
</dbReference>
<feature type="region of interest" description="Disordered" evidence="5">
    <location>
        <begin position="1908"/>
        <end position="1950"/>
    </location>
</feature>
<gene>
    <name evidence="6" type="ORF">TTHERM_00455190</name>
</gene>
<sequence length="2803" mass="325254">MDAEVSETSQQKQAFCKPQQIFQLNQGVDIATQLVVTEVQGHSDMESQILTKRNSTQEEQQEDENQAILSNNKLDESNEENQTEQHLQNSHLGVLKQNYEETIQLKNKNIEQSDKDLSLKYGSNSYQENYNLFQTYDTNFNLKRNLLFTPKDLKSQAMYSYDMPPNLDAIQDSSNYTQNQFISQSPTDLTLSQLTSKSYFINSIMKKNSKELIKQQKELEDIVLQQNQQKRNGFTKNEKIQQKMIKNFQNHQTNMKDNYFQIYEQNQPKKQKKFNLQSFDNSKFQVWMNQNQTSNSSREDLSEQKSKKLAIYKDKAKNKSQLIQLTPILEKSNKQAQSQKIFNIFSNKQDILKHKQNISSNEISKGQIEYAKQQKQQERNQLPLVTQSFSNQNNFSLDHQKQINFFQQTSKQPIKQIQSSKINSTINQQLKNNSFQEIQNTKTKTSSKNQEKLNNILKVNVTNNPQYKQKKLIYFSKTENSDRSNDGDDQFSIFENQNNVDSAYSQSKEVNSLRQIKKNDLIFEQIQIDQRENKEIQFRIKKEQKNNNHQQKQIETFQNNQVNKPIIFEINKQLNLINASENKLNQQNEQNQLFQKEQSYEINEKINLDTPKNNHLKISQSEDGKWKIENSDNMDMEASRSSSMNQNKINFRKQSSQLSPSVFSINTHNTLLNQNVIDNSNNNNEINKQFSITKKRSLSDNSLDDIKLQYSVEIHHIKSSENLKNQQTNNQDQNYKQQRQVSIQQNDRSLNDIPLNQNTSTSIISQKNIEINSNNIQQSHFQNKSSDIFNELPTNRISSLKYIDNQYEKYSQNEQIQLQKQQSQQQQQRDYQIISINSQSVNNQTNPNQGSLEKNVKNNNQEQNNFNKENENVKIVLKIIESSANSDSTNVEQQVQNKLSQNLENVNKNSHTTEYCQDQDILQQQDQMKNEKIDFSMTTVQEKSEATSNKSIHINQNEFSTLQRRKSNPTLKNYQIPDSSNAMQNQNIKEDQSVQSTKKLSISQSALNEVKDEEEITSKSSIDGNLKFDENKKLNKEEQIILYDSMQNIFPQQLSNISLNIDQDQICNQQSDKTIKINSSAQLLDKEKQQFRMRSETFKGKQQAELYINVMPPDNNTPQSIQNIQEVQNFSQLNRNFENGTDKSNEIKLFSSQNLQDDKSEQEYKQLQIQIDKCKQQSQTFSSKNLDEISQGGSKKNIPLINNLQIQSINNKDNQIDFNLKLQQKLNIEKNTNYQKLNRFVQSSDDQLDNHSYWDENDKNQRTEQQSNTTKHSQRKNTNQNDSPHSSFNQEQDSPALSLKKQLQSRKITQIQSNNSLQHEEYQKISQKTSIDNNNSRRSSLLTPQQIKQAKKESRFQTRLSNFNQQFFEAEDSLILNIYGQETDKQIQLNGLCNFNENQSINQGFKTDLEVSQNNAVTSENDQINQSINANAHQKDSSMKKLINQIECFQQNPYLESFDSNKGNNMFQKNVKTLFRKINQYFKTKYHQENFGFDGSKSTDTKNGQQEGNQNKIQQNIPRISLQNGFAVASEKLIWKGKNSIQSDLGQSEDLEQEEKQINQNIELKKSDIEKLNQRLQRNSKVPDKFNNQKAEDTPSQREIIVGLDKQSTLDRVNGFVRNSKKKQSQKLVIQINPPADEPTQIQIPHIKLDFSAIKKKNGNTEFVLNQNNNKEAESLESSNEDEDEMDDLKNDSQVPNNFGYNNEYIEKHSSQVLDFLNQSGSSWDEQEFNSQFIPSEQNQAKLLNKMHKISIRKIDSYIKDRHNKLSLVSEQSQEQKLSTLKFLDQNSWRFVKNYQITYLEKQIDKDFFFKVSRLRNVLKNIKSKVDPSDRFKLDSIIALNQTNINAGEIFLQKDRAVESKASKVMQQSICLSDSRENESYDFYNKDPYEHQFQEDLVSEQFLDDKKRKKDECSQESSSDESFTSESSDEVEEVEMEEYYPISDQDKDLNDRTQFLYDEEDYEGGRSSYQLNEGYLEPVMTNESSNMFTQLYEEIQPVLSGIENDQINDILKTRKNDKKAHQEIIQQSQIEKKFKTINKMVAQLDIKSSQTDMRNIQSEYNELLEGDFQDNQRIDHDFFRKDFLKQQQNQFNKFVNNYKYFKGKLIQNQQKKSNLDSSVIGIGSSTLGLPLNRQNLKEKSPKSIADNNLEIVSLNKYKRQDSKNSQHQNFQQSFNLYNQQQQQHSTLSTQPGSLQQQQMQIQPTYAQQYYQQSHLLQHQFNTLQQNASPQQNNFIQNNTLPTHHVHYNTVSPSNQNANQQQKQSFSSGVDTNLYTGSFMKNIQNRGFTQSLKNFSSIPNRGEGTSKNQITIKAEDDPKAFKNIQKINIHQQQISEIYPSYSSIQGGSYNKTSTLQSQQSAFNQSDSLHNKEILNQENSKQPIKNQENQVFSLQKVSTNQSADENQLTAPSPTQISIKKDLRSTGRKRSIFNTENSQSQPNIAIDLNKNHHTPPQLHSPIFANNQNQGNSQFGQRVSNQFKNNYFFQQPQPVNNLTPQLQISHQASLIQRQSIGSNQTQNPTYYTNLQQQQQQQYQSQQINTAIQLTSPSDIIQSPYRQPARTGTLNSYGSLNSQNNQNGMSNQLTLQTQMQNQINTPTNNQISQIIGSGKVQTNALGAQLNFNQQGLVNQYQINNSRLQINTEAQTPHKLALFSSFSVKKDIEKATSMDRQNLVMRTKLQQSIRKSQLSQKDQVFAAIKENNIHEIEDLLNQYHTLSLESKDDEGNTFIIIAAQVGSKEIVEYLFQKGADINASNNEGDTALHKANFYKYHNVADFLIQKGALQNKANNIGLNPWASYNQPKR</sequence>
<dbReference type="SMART" id="SM00248">
    <property type="entry name" value="ANK"/>
    <property type="match status" value="2"/>
</dbReference>
<feature type="compositionally biased region" description="Low complexity" evidence="5">
    <location>
        <begin position="2178"/>
        <end position="2190"/>
    </location>
</feature>
<feature type="compositionally biased region" description="Low complexity" evidence="5">
    <location>
        <begin position="1915"/>
        <end position="1926"/>
    </location>
</feature>
<feature type="repeat" description="ANK" evidence="3">
    <location>
        <begin position="2757"/>
        <end position="2789"/>
    </location>
</feature>
<feature type="compositionally biased region" description="Acidic residues" evidence="5">
    <location>
        <begin position="1927"/>
        <end position="1938"/>
    </location>
</feature>
<feature type="repeat" description="ANK" evidence="3">
    <location>
        <begin position="2724"/>
        <end position="2756"/>
    </location>
</feature>
<dbReference type="KEGG" id="tet:TTHERM_00455190"/>
<dbReference type="PROSITE" id="PS50088">
    <property type="entry name" value="ANK_REPEAT"/>
    <property type="match status" value="2"/>
</dbReference>
<name>I7M3Q1_TETTS</name>
<feature type="region of interest" description="Disordered" evidence="5">
    <location>
        <begin position="1666"/>
        <end position="1702"/>
    </location>
</feature>
<dbReference type="Proteomes" id="UP000009168">
    <property type="component" value="Unassembled WGS sequence"/>
</dbReference>
<feature type="compositionally biased region" description="Basic and acidic residues" evidence="5">
    <location>
        <begin position="1248"/>
        <end position="1262"/>
    </location>
</feature>
<feature type="compositionally biased region" description="Polar residues" evidence="5">
    <location>
        <begin position="1496"/>
        <end position="1515"/>
    </location>
</feature>
<feature type="compositionally biased region" description="Polar residues" evidence="5">
    <location>
        <begin position="1263"/>
        <end position="1317"/>
    </location>
</feature>
<dbReference type="EMBL" id="GG662464">
    <property type="protein sequence ID" value="EAS03880.2"/>
    <property type="molecule type" value="Genomic_DNA"/>
</dbReference>
<dbReference type="PROSITE" id="PS50297">
    <property type="entry name" value="ANK_REP_REGION"/>
    <property type="match status" value="2"/>
</dbReference>
<feature type="compositionally biased region" description="Polar residues" evidence="5">
    <location>
        <begin position="1692"/>
        <end position="1701"/>
    </location>
</feature>
<evidence type="ECO:0000256" key="3">
    <source>
        <dbReference type="PROSITE-ProRule" id="PRU00023"/>
    </source>
</evidence>
<evidence type="ECO:0000313" key="7">
    <source>
        <dbReference type="Proteomes" id="UP000009168"/>
    </source>
</evidence>
<dbReference type="PANTHER" id="PTHR24171:SF8">
    <property type="entry name" value="BRCA1-ASSOCIATED RING DOMAIN PROTEIN 1"/>
    <property type="match status" value="1"/>
</dbReference>
<feature type="region of interest" description="Disordered" evidence="5">
    <location>
        <begin position="965"/>
        <end position="1000"/>
    </location>
</feature>
<dbReference type="GO" id="GO:0085020">
    <property type="term" value="P:protein K6-linked ubiquitination"/>
    <property type="evidence" value="ECO:0007669"/>
    <property type="project" value="TreeGrafter"/>
</dbReference>
<evidence type="ECO:0000256" key="1">
    <source>
        <dbReference type="ARBA" id="ARBA00022737"/>
    </source>
</evidence>
<feature type="coiled-coil region" evidence="4">
    <location>
        <begin position="1548"/>
        <end position="1579"/>
    </location>
</feature>
<dbReference type="OrthoDB" id="307642at2759"/>
<protein>
    <submittedName>
        <fullName evidence="6">Uncharacterized protein</fullName>
    </submittedName>
</protein>
<feature type="coiled-coil region" evidence="4">
    <location>
        <begin position="540"/>
        <end position="597"/>
    </location>
</feature>
<feature type="compositionally biased region" description="Low complexity" evidence="5">
    <location>
        <begin position="2565"/>
        <end position="2580"/>
    </location>
</feature>
<feature type="compositionally biased region" description="Polar residues" evidence="5">
    <location>
        <begin position="1324"/>
        <end position="1347"/>
    </location>
</feature>
<proteinExistence type="predicted"/>
<keyword evidence="2 3" id="KW-0040">ANK repeat</keyword>
<keyword evidence="7" id="KW-1185">Reference proteome</keyword>
<dbReference type="Gene3D" id="1.25.40.20">
    <property type="entry name" value="Ankyrin repeat-containing domain"/>
    <property type="match status" value="1"/>
</dbReference>
<feature type="region of interest" description="Disordered" evidence="5">
    <location>
        <begin position="2557"/>
        <end position="2580"/>
    </location>
</feature>
<keyword evidence="1" id="KW-0677">Repeat</keyword>
<dbReference type="GeneID" id="7841011"/>
<keyword evidence="4" id="KW-0175">Coiled coil</keyword>
<dbReference type="InterPro" id="IPR036770">
    <property type="entry name" value="Ankyrin_rpt-contain_sf"/>
</dbReference>
<feature type="region of interest" description="Disordered" evidence="5">
    <location>
        <begin position="1493"/>
        <end position="1515"/>
    </location>
</feature>
<evidence type="ECO:0000256" key="4">
    <source>
        <dbReference type="SAM" id="Coils"/>
    </source>
</evidence>
<evidence type="ECO:0000256" key="5">
    <source>
        <dbReference type="SAM" id="MobiDB-lite"/>
    </source>
</evidence>
<dbReference type="InParanoid" id="I7M3Q1"/>
<dbReference type="Pfam" id="PF12796">
    <property type="entry name" value="Ank_2"/>
    <property type="match status" value="1"/>
</dbReference>
<organism evidence="6 7">
    <name type="scientific">Tetrahymena thermophila (strain SB210)</name>
    <dbReference type="NCBI Taxonomy" id="312017"/>
    <lineage>
        <taxon>Eukaryota</taxon>
        <taxon>Sar</taxon>
        <taxon>Alveolata</taxon>
        <taxon>Ciliophora</taxon>
        <taxon>Intramacronucleata</taxon>
        <taxon>Oligohymenophorea</taxon>
        <taxon>Hymenostomatida</taxon>
        <taxon>Tetrahymenina</taxon>
        <taxon>Tetrahymenidae</taxon>
        <taxon>Tetrahymena</taxon>
    </lineage>
</organism>
<dbReference type="PANTHER" id="PTHR24171">
    <property type="entry name" value="ANKYRIN REPEAT DOMAIN-CONTAINING PROTEIN 39-RELATED"/>
    <property type="match status" value="1"/>
</dbReference>
<accession>I7M3Q1</accession>
<dbReference type="SUPFAM" id="SSF48403">
    <property type="entry name" value="Ankyrin repeat"/>
    <property type="match status" value="1"/>
</dbReference>
<dbReference type="GO" id="GO:0004842">
    <property type="term" value="F:ubiquitin-protein transferase activity"/>
    <property type="evidence" value="ECO:0007669"/>
    <property type="project" value="TreeGrafter"/>
</dbReference>
<feature type="region of interest" description="Disordered" evidence="5">
    <location>
        <begin position="2178"/>
        <end position="2199"/>
    </location>
</feature>
<dbReference type="STRING" id="312017.I7M3Q1"/>
<dbReference type="InterPro" id="IPR002110">
    <property type="entry name" value="Ankyrin_rpt"/>
</dbReference>
<feature type="region of interest" description="Disordered" evidence="5">
    <location>
        <begin position="1242"/>
        <end position="1347"/>
    </location>
</feature>
<evidence type="ECO:0000313" key="6">
    <source>
        <dbReference type="EMBL" id="EAS03880.2"/>
    </source>
</evidence>
<reference evidence="7" key="1">
    <citation type="journal article" date="2006" name="PLoS Biol.">
        <title>Macronuclear genome sequence of the ciliate Tetrahymena thermophila, a model eukaryote.</title>
        <authorList>
            <person name="Eisen J.A."/>
            <person name="Coyne R.S."/>
            <person name="Wu M."/>
            <person name="Wu D."/>
            <person name="Thiagarajan M."/>
            <person name="Wortman J.R."/>
            <person name="Badger J.H."/>
            <person name="Ren Q."/>
            <person name="Amedeo P."/>
            <person name="Jones K.M."/>
            <person name="Tallon L.J."/>
            <person name="Delcher A.L."/>
            <person name="Salzberg S.L."/>
            <person name="Silva J.C."/>
            <person name="Haas B.J."/>
            <person name="Majoros W.H."/>
            <person name="Farzad M."/>
            <person name="Carlton J.M."/>
            <person name="Smith R.K. Jr."/>
            <person name="Garg J."/>
            <person name="Pearlman R.E."/>
            <person name="Karrer K.M."/>
            <person name="Sun L."/>
            <person name="Manning G."/>
            <person name="Elde N.C."/>
            <person name="Turkewitz A.P."/>
            <person name="Asai D.J."/>
            <person name="Wilkes D.E."/>
            <person name="Wang Y."/>
            <person name="Cai H."/>
            <person name="Collins K."/>
            <person name="Stewart B.A."/>
            <person name="Lee S.R."/>
            <person name="Wilamowska K."/>
            <person name="Weinberg Z."/>
            <person name="Ruzzo W.L."/>
            <person name="Wloga D."/>
            <person name="Gaertig J."/>
            <person name="Frankel J."/>
            <person name="Tsao C.-C."/>
            <person name="Gorovsky M.A."/>
            <person name="Keeling P.J."/>
            <person name="Waller R.F."/>
            <person name="Patron N.J."/>
            <person name="Cherry J.M."/>
            <person name="Stover N.A."/>
            <person name="Krieger C.J."/>
            <person name="del Toro C."/>
            <person name="Ryder H.F."/>
            <person name="Williamson S.C."/>
            <person name="Barbeau R.A."/>
            <person name="Hamilton E.P."/>
            <person name="Orias E."/>
        </authorList>
    </citation>
    <scope>NUCLEOTIDE SEQUENCE [LARGE SCALE GENOMIC DNA]</scope>
    <source>
        <strain evidence="7">SB210</strain>
    </source>
</reference>